<accession>A0AAJ2PN08</accession>
<reference evidence="1" key="1">
    <citation type="journal article" date="2023" name="Microb. Genom.">
        <title>Mesoterricola silvestris gen. nov., sp. nov., Mesoterricola sediminis sp. nov., Geothrix oryzae sp. nov., Geothrix edaphica sp. nov., Geothrix rubra sp. nov., and Geothrix limicola sp. nov., six novel members of Acidobacteriota isolated from soils.</title>
        <authorList>
            <person name="Weisberg A.J."/>
            <person name="Pearce E."/>
            <person name="Kramer C.G."/>
            <person name="Chang J.H."/>
            <person name="Clarke C.R."/>
        </authorList>
    </citation>
    <scope>NUCLEOTIDE SEQUENCE</scope>
    <source>
        <strain evidence="1">ND06-05F</strain>
    </source>
</reference>
<evidence type="ECO:0000313" key="1">
    <source>
        <dbReference type="EMBL" id="MDX3130067.1"/>
    </source>
</evidence>
<comment type="caution">
    <text evidence="1">The sequence shown here is derived from an EMBL/GenBank/DDBJ whole genome shotgun (WGS) entry which is preliminary data.</text>
</comment>
<dbReference type="AlphaFoldDB" id="A0AAJ2PN08"/>
<protein>
    <submittedName>
        <fullName evidence="1">Uncharacterized protein</fullName>
    </submittedName>
</protein>
<evidence type="ECO:0000313" key="2">
    <source>
        <dbReference type="Proteomes" id="UP001273589"/>
    </source>
</evidence>
<dbReference type="EMBL" id="JARAWN010000041">
    <property type="protein sequence ID" value="MDX3130067.1"/>
    <property type="molecule type" value="Genomic_DNA"/>
</dbReference>
<proteinExistence type="predicted"/>
<dbReference type="Proteomes" id="UP001273589">
    <property type="component" value="Unassembled WGS sequence"/>
</dbReference>
<gene>
    <name evidence="1" type="ORF">PV367_09760</name>
</gene>
<name>A0AAJ2PN08_9ACTN</name>
<dbReference type="RefSeq" id="WP_319690587.1">
    <property type="nucleotide sequence ID" value="NZ_JARAWN010000041.1"/>
</dbReference>
<sequence length="60" mass="6535">MFRRRRLGSAPARIALFDSVVGDAAAHKAVAQDIATVATRDPSPRPQIPLFKLHSEVHTS</sequence>
<organism evidence="1 2">
    <name type="scientific">Streptomyces europaeiscabiei</name>
    <dbReference type="NCBI Taxonomy" id="146819"/>
    <lineage>
        <taxon>Bacteria</taxon>
        <taxon>Bacillati</taxon>
        <taxon>Actinomycetota</taxon>
        <taxon>Actinomycetes</taxon>
        <taxon>Kitasatosporales</taxon>
        <taxon>Streptomycetaceae</taxon>
        <taxon>Streptomyces</taxon>
    </lineage>
</organism>